<accession>A0ABY2B6B4</accession>
<comment type="caution">
    <text evidence="1">The sequence shown here is derived from an EMBL/GenBank/DDBJ whole genome shotgun (WGS) entry which is preliminary data.</text>
</comment>
<evidence type="ECO:0000313" key="2">
    <source>
        <dbReference type="Proteomes" id="UP000295818"/>
    </source>
</evidence>
<dbReference type="RefSeq" id="WP_255511483.1">
    <property type="nucleotide sequence ID" value="NZ_SLWM01000044.1"/>
</dbReference>
<dbReference type="Proteomes" id="UP000295818">
    <property type="component" value="Unassembled WGS sequence"/>
</dbReference>
<proteinExistence type="predicted"/>
<gene>
    <name evidence="1" type="ORF">EV644_14423</name>
</gene>
<dbReference type="EMBL" id="SLWM01000044">
    <property type="protein sequence ID" value="TCO08627.1"/>
    <property type="molecule type" value="Genomic_DNA"/>
</dbReference>
<reference evidence="1 2" key="1">
    <citation type="journal article" date="2015" name="Stand. Genomic Sci.">
        <title>Genomic Encyclopedia of Bacterial and Archaeal Type Strains, Phase III: the genomes of soil and plant-associated and newly described type strains.</title>
        <authorList>
            <person name="Whitman W.B."/>
            <person name="Woyke T."/>
            <person name="Klenk H.P."/>
            <person name="Zhou Y."/>
            <person name="Lilburn T.G."/>
            <person name="Beck B.J."/>
            <person name="De Vos P."/>
            <person name="Vandamme P."/>
            <person name="Eisen J.A."/>
            <person name="Garrity G."/>
            <person name="Hugenholtz P."/>
            <person name="Kyrpides N.C."/>
        </authorList>
    </citation>
    <scope>NUCLEOTIDE SEQUENCE [LARGE SCALE GENOMIC DNA]</scope>
    <source>
        <strain evidence="1 2">VKM Ac-2538</strain>
    </source>
</reference>
<organism evidence="1 2">
    <name type="scientific">Kribbella orskensis</name>
    <dbReference type="NCBI Taxonomy" id="2512216"/>
    <lineage>
        <taxon>Bacteria</taxon>
        <taxon>Bacillati</taxon>
        <taxon>Actinomycetota</taxon>
        <taxon>Actinomycetes</taxon>
        <taxon>Propionibacteriales</taxon>
        <taxon>Kribbellaceae</taxon>
        <taxon>Kribbella</taxon>
    </lineage>
</organism>
<name>A0ABY2B6B4_9ACTN</name>
<keyword evidence="2" id="KW-1185">Reference proteome</keyword>
<evidence type="ECO:0000313" key="1">
    <source>
        <dbReference type="EMBL" id="TCO08627.1"/>
    </source>
</evidence>
<sequence>MDVIHIAKGNNGIALMVTGFQPLDGAALEELARKAVARLDAAAR</sequence>
<protein>
    <submittedName>
        <fullName evidence="1">Uncharacterized protein</fullName>
    </submittedName>
</protein>